<dbReference type="EMBL" id="CQBK01000005">
    <property type="protein sequence ID" value="CNH52787.1"/>
    <property type="molecule type" value="Genomic_DNA"/>
</dbReference>
<sequence>MIKPSEVIMLSHNAIEMTLINAARRQGVDLNNKDLLDIRTKVAATLAAKERYRQRMSAPAYQWKKPAPRR</sequence>
<dbReference type="Proteomes" id="UP000038204">
    <property type="component" value="Unassembled WGS sequence"/>
</dbReference>
<reference evidence="1 2" key="1">
    <citation type="submission" date="2015-03" db="EMBL/GenBank/DDBJ databases">
        <authorList>
            <person name="Murphy D."/>
        </authorList>
    </citation>
    <scope>NUCLEOTIDE SEQUENCE [LARGE SCALE GENOMIC DNA]</scope>
    <source>
        <strain evidence="1 2">Y233</strain>
    </source>
</reference>
<dbReference type="AlphaFoldDB" id="A0A0T9P9R0"/>
<evidence type="ECO:0000313" key="1">
    <source>
        <dbReference type="EMBL" id="CNH52787.1"/>
    </source>
</evidence>
<accession>A0A0T9P9R0</accession>
<protein>
    <submittedName>
        <fullName evidence="1">Uncharacterized protein</fullName>
    </submittedName>
</protein>
<evidence type="ECO:0000313" key="2">
    <source>
        <dbReference type="Proteomes" id="UP000038204"/>
    </source>
</evidence>
<name>A0A0T9P9R0_9GAMM</name>
<organism evidence="1 2">
    <name type="scientific">Yersinia similis</name>
    <dbReference type="NCBI Taxonomy" id="367190"/>
    <lineage>
        <taxon>Bacteria</taxon>
        <taxon>Pseudomonadati</taxon>
        <taxon>Pseudomonadota</taxon>
        <taxon>Gammaproteobacteria</taxon>
        <taxon>Enterobacterales</taxon>
        <taxon>Yersiniaceae</taxon>
        <taxon>Yersinia</taxon>
    </lineage>
</organism>
<gene>
    <name evidence="1" type="ORF">ERS008667_00835</name>
</gene>
<proteinExistence type="predicted"/>